<reference evidence="3 4" key="1">
    <citation type="submission" date="2016-10" db="EMBL/GenBank/DDBJ databases">
        <authorList>
            <person name="de Groot N.N."/>
        </authorList>
    </citation>
    <scope>NUCLEOTIDE SEQUENCE [LARGE SCALE GENOMIC DNA]</scope>
    <source>
        <strain evidence="3 4">R5</strain>
    </source>
</reference>
<sequence length="390" mass="42827">MAISKGPQAFPRTEFLRRLAAAKSEMKRREIDALVVSDTYNITYLTGYTANSGYVPQALLVSLHEEEPTFILRRQDAPAAIHQTFMDRGKIIGYAEALIGNPTMDGYDTVIDFISEIGLASRGIGLELRGLSAKAAEKFRTRLSKAKIVDCTNVVTWIRIVKSDLEISVMREAAAISDAAIMRAAEVIRPGVREADVIAEIMGALARGANGKPGTTRFPNVSLCSSPRTGTPHISWSEDVFREGSQINLELGGVRHGYCAGIMRTFSIGAPSERLRRVHEAEMEGLEAALDAVRPGSTCSDVANTFNRTIEKHGLKKDSRCGYAHGIGWLEPTASLQDGDMTELKPNMTFHLMLGNWIDEDFGYVISETFRVTESGVEVLTKAPRKLFEL</sequence>
<dbReference type="InterPro" id="IPR050659">
    <property type="entry name" value="Peptidase_M24B"/>
</dbReference>
<dbReference type="SUPFAM" id="SSF53092">
    <property type="entry name" value="Creatinase/prolidase N-terminal domain"/>
    <property type="match status" value="1"/>
</dbReference>
<keyword evidence="3" id="KW-0378">Hydrolase</keyword>
<evidence type="ECO:0000259" key="1">
    <source>
        <dbReference type="Pfam" id="PF00557"/>
    </source>
</evidence>
<protein>
    <submittedName>
        <fullName evidence="3">Xaa-Pro dipeptidase/ectoine hydrolase</fullName>
    </submittedName>
</protein>
<dbReference type="PANTHER" id="PTHR46112:SF2">
    <property type="entry name" value="XAA-PRO AMINOPEPTIDASE P-RELATED"/>
    <property type="match status" value="1"/>
</dbReference>
<dbReference type="InterPro" id="IPR029149">
    <property type="entry name" value="Creatin/AminoP/Spt16_N"/>
</dbReference>
<dbReference type="Gene3D" id="3.40.350.10">
    <property type="entry name" value="Creatinase/prolidase N-terminal domain"/>
    <property type="match status" value="1"/>
</dbReference>
<dbReference type="CDD" id="cd01066">
    <property type="entry name" value="APP_MetAP"/>
    <property type="match status" value="1"/>
</dbReference>
<name>A0A1G6U263_9BRAD</name>
<dbReference type="AlphaFoldDB" id="A0A1G6U263"/>
<dbReference type="Proteomes" id="UP000199245">
    <property type="component" value="Unassembled WGS sequence"/>
</dbReference>
<dbReference type="Pfam" id="PF00557">
    <property type="entry name" value="Peptidase_M24"/>
    <property type="match status" value="1"/>
</dbReference>
<gene>
    <name evidence="3" type="ORF">SAMN05216337_101074</name>
</gene>
<dbReference type="InterPro" id="IPR036005">
    <property type="entry name" value="Creatinase/aminopeptidase-like"/>
</dbReference>
<feature type="domain" description="Peptidase M24" evidence="1">
    <location>
        <begin position="170"/>
        <end position="374"/>
    </location>
</feature>
<dbReference type="InterPro" id="IPR000587">
    <property type="entry name" value="Creatinase_N"/>
</dbReference>
<dbReference type="EMBL" id="FMZW01000010">
    <property type="protein sequence ID" value="SDD34687.1"/>
    <property type="molecule type" value="Genomic_DNA"/>
</dbReference>
<evidence type="ECO:0000259" key="2">
    <source>
        <dbReference type="Pfam" id="PF01321"/>
    </source>
</evidence>
<dbReference type="InterPro" id="IPR000994">
    <property type="entry name" value="Pept_M24"/>
</dbReference>
<dbReference type="RefSeq" id="WP_092082857.1">
    <property type="nucleotide sequence ID" value="NZ_FMZW01000010.1"/>
</dbReference>
<organism evidence="3 4">
    <name type="scientific">Bradyrhizobium brasilense</name>
    <dbReference type="NCBI Taxonomy" id="1419277"/>
    <lineage>
        <taxon>Bacteria</taxon>
        <taxon>Pseudomonadati</taxon>
        <taxon>Pseudomonadota</taxon>
        <taxon>Alphaproteobacteria</taxon>
        <taxon>Hyphomicrobiales</taxon>
        <taxon>Nitrobacteraceae</taxon>
        <taxon>Bradyrhizobium</taxon>
    </lineage>
</organism>
<accession>A0A1G6U263</accession>
<proteinExistence type="predicted"/>
<dbReference type="GO" id="GO:0016787">
    <property type="term" value="F:hydrolase activity"/>
    <property type="evidence" value="ECO:0007669"/>
    <property type="project" value="UniProtKB-KW"/>
</dbReference>
<dbReference type="SUPFAM" id="SSF55920">
    <property type="entry name" value="Creatinase/aminopeptidase"/>
    <property type="match status" value="1"/>
</dbReference>
<dbReference type="PANTHER" id="PTHR46112">
    <property type="entry name" value="AMINOPEPTIDASE"/>
    <property type="match status" value="1"/>
</dbReference>
<dbReference type="Pfam" id="PF01321">
    <property type="entry name" value="Creatinase_N"/>
    <property type="match status" value="1"/>
</dbReference>
<evidence type="ECO:0000313" key="4">
    <source>
        <dbReference type="Proteomes" id="UP000199245"/>
    </source>
</evidence>
<evidence type="ECO:0000313" key="3">
    <source>
        <dbReference type="EMBL" id="SDD34687.1"/>
    </source>
</evidence>
<feature type="domain" description="Creatinase N-terminal" evidence="2">
    <location>
        <begin position="18"/>
        <end position="161"/>
    </location>
</feature>
<dbReference type="Gene3D" id="3.90.230.10">
    <property type="entry name" value="Creatinase/methionine aminopeptidase superfamily"/>
    <property type="match status" value="1"/>
</dbReference>